<sequence length="223" mass="23422">MAKMMARPAISTGSTSRFSSATGLSAVIKAWKTPVLATFCLFVMGCGKAEVAQTPAATTSGSSGLVSAGVTTTSPTDVVSQFLDQVRRGGANSNAGQFLTKKAQSELQRIGRSVQPIGSPDAHFDVIQAVEVPDEENAMLVESLWTEPNADGTKLKFQVVWSVEKESTDWRISGLAILQEGSEAPEVVDFENGTLMAQLLSDEPAAGTDNQSQAAAPSDGLNR</sequence>
<evidence type="ECO:0000313" key="3">
    <source>
        <dbReference type="Proteomes" id="UP000319817"/>
    </source>
</evidence>
<evidence type="ECO:0000313" key="2">
    <source>
        <dbReference type="EMBL" id="QDT13589.1"/>
    </source>
</evidence>
<dbReference type="EMBL" id="CP036526">
    <property type="protein sequence ID" value="QDT13589.1"/>
    <property type="molecule type" value="Genomic_DNA"/>
</dbReference>
<organism evidence="2 3">
    <name type="scientific">Stieleria marina</name>
    <dbReference type="NCBI Taxonomy" id="1930275"/>
    <lineage>
        <taxon>Bacteria</taxon>
        <taxon>Pseudomonadati</taxon>
        <taxon>Planctomycetota</taxon>
        <taxon>Planctomycetia</taxon>
        <taxon>Pirellulales</taxon>
        <taxon>Pirellulaceae</taxon>
        <taxon>Stieleria</taxon>
    </lineage>
</organism>
<dbReference type="Proteomes" id="UP000319817">
    <property type="component" value="Chromosome"/>
</dbReference>
<protein>
    <submittedName>
        <fullName evidence="2">Uncharacterized protein</fullName>
    </submittedName>
</protein>
<dbReference type="AlphaFoldDB" id="A0A517P2J0"/>
<gene>
    <name evidence="2" type="ORF">K239x_56090</name>
</gene>
<proteinExistence type="predicted"/>
<name>A0A517P2J0_9BACT</name>
<keyword evidence="3" id="KW-1185">Reference proteome</keyword>
<feature type="region of interest" description="Disordered" evidence="1">
    <location>
        <begin position="201"/>
        <end position="223"/>
    </location>
</feature>
<accession>A0A517P2J0</accession>
<evidence type="ECO:0000256" key="1">
    <source>
        <dbReference type="SAM" id="MobiDB-lite"/>
    </source>
</evidence>
<reference evidence="2 3" key="1">
    <citation type="submission" date="2019-02" db="EMBL/GenBank/DDBJ databases">
        <title>Deep-cultivation of Planctomycetes and their phenomic and genomic characterization uncovers novel biology.</title>
        <authorList>
            <person name="Wiegand S."/>
            <person name="Jogler M."/>
            <person name="Boedeker C."/>
            <person name="Pinto D."/>
            <person name="Vollmers J."/>
            <person name="Rivas-Marin E."/>
            <person name="Kohn T."/>
            <person name="Peeters S.H."/>
            <person name="Heuer A."/>
            <person name="Rast P."/>
            <person name="Oberbeckmann S."/>
            <person name="Bunk B."/>
            <person name="Jeske O."/>
            <person name="Meyerdierks A."/>
            <person name="Storesund J.E."/>
            <person name="Kallscheuer N."/>
            <person name="Luecker S."/>
            <person name="Lage O.M."/>
            <person name="Pohl T."/>
            <person name="Merkel B.J."/>
            <person name="Hornburger P."/>
            <person name="Mueller R.-W."/>
            <person name="Bruemmer F."/>
            <person name="Labrenz M."/>
            <person name="Spormann A.M."/>
            <person name="Op den Camp H."/>
            <person name="Overmann J."/>
            <person name="Amann R."/>
            <person name="Jetten M.S.M."/>
            <person name="Mascher T."/>
            <person name="Medema M.H."/>
            <person name="Devos D.P."/>
            <person name="Kaster A.-K."/>
            <person name="Ovreas L."/>
            <person name="Rohde M."/>
            <person name="Galperin M.Y."/>
            <person name="Jogler C."/>
        </authorList>
    </citation>
    <scope>NUCLEOTIDE SEQUENCE [LARGE SCALE GENOMIC DNA]</scope>
    <source>
        <strain evidence="2 3">K23_9</strain>
    </source>
</reference>